<sequence length="564" mass="62910">MSPVSLALLWLALSLVAAVEPADDQEASCSPKLCGNLTISEPFGFVPEQATDTKCGRLGFVVHCNNSIPYLGYYRRKYRFQILNIFYDNSSLLVADIHKLEDFIGSNSKVCHVLTANTSSKIGLPFSISPVNLNLIFYMCTKTPEPDRGLVETKCGSSLFVLVPVREAFGEANASSYEQLISDGFLLTWQPTSGSMSATAGLFFTCLLWFIYRRKQKLGLFILQKHARSQSNMEEIIRRYQSLTPKRYSHSDLKKITRGFKEKLGEGGYGTVFKGTLPDGHMVAVKILKGSKGNGEEFLNEVTSIGRTSHVNIVSLFGFCLQGSKRALVYEYMANGSLEKYIYSESLKSALGWENLRKIAIGIARGLEYLHQGCSTRIIHFDIKPHNILLDEDFCPKIADFGLAKLCHVKDSALSMADARGTIGFIAPEVFYRGFGAVSTKSDVYSYGMMVLQMVSSPGNTENSSETYFTDWIYDCLVKDLQSHEVTCELEETAKQIALVGLWCIQDGPRKSSFHEYSHRNVGEEYQRIGNATQVIPFLPPAPIKFLILAKIFPIGMTHIIYVL</sequence>
<dbReference type="FunFam" id="3.30.200.20:FF:000178">
    <property type="entry name" value="serine/threonine-protein kinase PBS1-like"/>
    <property type="match status" value="1"/>
</dbReference>
<keyword evidence="3" id="KW-0808">Transferase</keyword>
<dbReference type="InterPro" id="IPR025287">
    <property type="entry name" value="WAK_GUB"/>
</dbReference>
<proteinExistence type="predicted"/>
<dbReference type="GO" id="GO:0004674">
    <property type="term" value="F:protein serine/threonine kinase activity"/>
    <property type="evidence" value="ECO:0007669"/>
    <property type="project" value="UniProtKB-KW"/>
</dbReference>
<evidence type="ECO:0000256" key="1">
    <source>
        <dbReference type="ARBA" id="ARBA00004479"/>
    </source>
</evidence>
<evidence type="ECO:0000259" key="14">
    <source>
        <dbReference type="PROSITE" id="PS50011"/>
    </source>
</evidence>
<organism evidence="15 16">
    <name type="scientific">Miscanthus lutarioriparius</name>
    <dbReference type="NCBI Taxonomy" id="422564"/>
    <lineage>
        <taxon>Eukaryota</taxon>
        <taxon>Viridiplantae</taxon>
        <taxon>Streptophyta</taxon>
        <taxon>Embryophyta</taxon>
        <taxon>Tracheophyta</taxon>
        <taxon>Spermatophyta</taxon>
        <taxon>Magnoliopsida</taxon>
        <taxon>Liliopsida</taxon>
        <taxon>Poales</taxon>
        <taxon>Poaceae</taxon>
        <taxon>PACMAD clade</taxon>
        <taxon>Panicoideae</taxon>
        <taxon>Andropogonodae</taxon>
        <taxon>Andropogoneae</taxon>
        <taxon>Saccharinae</taxon>
        <taxon>Miscanthus</taxon>
    </lineage>
</organism>
<keyword evidence="6 12" id="KW-0547">Nucleotide-binding</keyword>
<name>A0A811P5M4_9POAL</name>
<keyword evidence="2" id="KW-0723">Serine/threonine-protein kinase</keyword>
<evidence type="ECO:0000256" key="6">
    <source>
        <dbReference type="ARBA" id="ARBA00022741"/>
    </source>
</evidence>
<keyword evidence="8 12" id="KW-0067">ATP-binding</keyword>
<keyword evidence="16" id="KW-1185">Reference proteome</keyword>
<feature type="binding site" evidence="12">
    <location>
        <position position="286"/>
    </location>
    <ligand>
        <name>ATP</name>
        <dbReference type="ChEBI" id="CHEBI:30616"/>
    </ligand>
</feature>
<protein>
    <recommendedName>
        <fullName evidence="14">Protein kinase domain-containing protein</fullName>
    </recommendedName>
</protein>
<evidence type="ECO:0000256" key="12">
    <source>
        <dbReference type="PROSITE-ProRule" id="PRU10141"/>
    </source>
</evidence>
<dbReference type="InterPro" id="IPR008271">
    <property type="entry name" value="Ser/Thr_kinase_AS"/>
</dbReference>
<feature type="signal peptide" evidence="13">
    <location>
        <begin position="1"/>
        <end position="18"/>
    </location>
</feature>
<feature type="domain" description="Protein kinase" evidence="14">
    <location>
        <begin position="258"/>
        <end position="564"/>
    </location>
</feature>
<dbReference type="FunFam" id="1.10.510.10:FF:001424">
    <property type="entry name" value="Protein kinase superfamily protein"/>
    <property type="match status" value="1"/>
</dbReference>
<accession>A0A811P5M4</accession>
<evidence type="ECO:0000256" key="4">
    <source>
        <dbReference type="ARBA" id="ARBA00022692"/>
    </source>
</evidence>
<keyword evidence="9" id="KW-1133">Transmembrane helix</keyword>
<evidence type="ECO:0000256" key="10">
    <source>
        <dbReference type="ARBA" id="ARBA00023136"/>
    </source>
</evidence>
<dbReference type="EMBL" id="CAJGYO010000005">
    <property type="protein sequence ID" value="CAD6232567.1"/>
    <property type="molecule type" value="Genomic_DNA"/>
</dbReference>
<dbReference type="SMART" id="SM00220">
    <property type="entry name" value="S_TKc"/>
    <property type="match status" value="1"/>
</dbReference>
<reference evidence="15" key="1">
    <citation type="submission" date="2020-10" db="EMBL/GenBank/DDBJ databases">
        <authorList>
            <person name="Han B."/>
            <person name="Lu T."/>
            <person name="Zhao Q."/>
            <person name="Huang X."/>
            <person name="Zhao Y."/>
        </authorList>
    </citation>
    <scope>NUCLEOTIDE SEQUENCE</scope>
</reference>
<evidence type="ECO:0000256" key="3">
    <source>
        <dbReference type="ARBA" id="ARBA00022679"/>
    </source>
</evidence>
<feature type="chain" id="PRO_5032367723" description="Protein kinase domain-containing protein" evidence="13">
    <location>
        <begin position="19"/>
        <end position="564"/>
    </location>
</feature>
<evidence type="ECO:0000256" key="11">
    <source>
        <dbReference type="ARBA" id="ARBA00023180"/>
    </source>
</evidence>
<keyword evidence="4" id="KW-0812">Transmembrane</keyword>
<keyword evidence="11" id="KW-0325">Glycoprotein</keyword>
<keyword evidence="7" id="KW-0418">Kinase</keyword>
<dbReference type="GO" id="GO:0005524">
    <property type="term" value="F:ATP binding"/>
    <property type="evidence" value="ECO:0007669"/>
    <property type="project" value="UniProtKB-UniRule"/>
</dbReference>
<evidence type="ECO:0000256" key="9">
    <source>
        <dbReference type="ARBA" id="ARBA00022989"/>
    </source>
</evidence>
<keyword evidence="10" id="KW-0472">Membrane</keyword>
<comment type="subcellular location">
    <subcellularLocation>
        <location evidence="1">Membrane</location>
        <topology evidence="1">Single-pass type I membrane protein</topology>
    </subcellularLocation>
</comment>
<dbReference type="PROSITE" id="PS00108">
    <property type="entry name" value="PROTEIN_KINASE_ST"/>
    <property type="match status" value="1"/>
</dbReference>
<dbReference type="SUPFAM" id="SSF56112">
    <property type="entry name" value="Protein kinase-like (PK-like)"/>
    <property type="match status" value="1"/>
</dbReference>
<comment type="caution">
    <text evidence="15">The sequence shown here is derived from an EMBL/GenBank/DDBJ whole genome shotgun (WGS) entry which is preliminary data.</text>
</comment>
<dbReference type="PROSITE" id="PS00107">
    <property type="entry name" value="PROTEIN_KINASE_ATP"/>
    <property type="match status" value="1"/>
</dbReference>
<dbReference type="InterPro" id="IPR017441">
    <property type="entry name" value="Protein_kinase_ATP_BS"/>
</dbReference>
<dbReference type="GO" id="GO:0030247">
    <property type="term" value="F:polysaccharide binding"/>
    <property type="evidence" value="ECO:0007669"/>
    <property type="project" value="InterPro"/>
</dbReference>
<dbReference type="Pfam" id="PF13947">
    <property type="entry name" value="GUB_WAK_bind"/>
    <property type="match status" value="1"/>
</dbReference>
<dbReference type="PROSITE" id="PS50011">
    <property type="entry name" value="PROTEIN_KINASE_DOM"/>
    <property type="match status" value="1"/>
</dbReference>
<dbReference type="OrthoDB" id="592351at2759"/>
<dbReference type="AlphaFoldDB" id="A0A811P5M4"/>
<dbReference type="Gene3D" id="3.30.200.20">
    <property type="entry name" value="Phosphorylase Kinase, domain 1"/>
    <property type="match status" value="1"/>
</dbReference>
<dbReference type="InterPro" id="IPR011009">
    <property type="entry name" value="Kinase-like_dom_sf"/>
</dbReference>
<gene>
    <name evidence="15" type="ORF">NCGR_LOCUS22220</name>
</gene>
<evidence type="ECO:0000256" key="7">
    <source>
        <dbReference type="ARBA" id="ARBA00022777"/>
    </source>
</evidence>
<dbReference type="GO" id="GO:0016020">
    <property type="term" value="C:membrane"/>
    <property type="evidence" value="ECO:0007669"/>
    <property type="project" value="UniProtKB-SubCell"/>
</dbReference>
<dbReference type="Gene3D" id="1.10.510.10">
    <property type="entry name" value="Transferase(Phosphotransferase) domain 1"/>
    <property type="match status" value="1"/>
</dbReference>
<evidence type="ECO:0000313" key="16">
    <source>
        <dbReference type="Proteomes" id="UP000604825"/>
    </source>
</evidence>
<evidence type="ECO:0000256" key="2">
    <source>
        <dbReference type="ARBA" id="ARBA00022527"/>
    </source>
</evidence>
<evidence type="ECO:0000256" key="13">
    <source>
        <dbReference type="SAM" id="SignalP"/>
    </source>
</evidence>
<dbReference type="InterPro" id="IPR045874">
    <property type="entry name" value="LRK10/LRL21-25-like"/>
</dbReference>
<evidence type="ECO:0000313" key="15">
    <source>
        <dbReference type="EMBL" id="CAD6232567.1"/>
    </source>
</evidence>
<dbReference type="Pfam" id="PF00069">
    <property type="entry name" value="Pkinase"/>
    <property type="match status" value="1"/>
</dbReference>
<keyword evidence="5 13" id="KW-0732">Signal</keyword>
<evidence type="ECO:0000256" key="8">
    <source>
        <dbReference type="ARBA" id="ARBA00022840"/>
    </source>
</evidence>
<dbReference type="PANTHER" id="PTHR27009">
    <property type="entry name" value="RUST RESISTANCE KINASE LR10-RELATED"/>
    <property type="match status" value="1"/>
</dbReference>
<dbReference type="InterPro" id="IPR000719">
    <property type="entry name" value="Prot_kinase_dom"/>
</dbReference>
<evidence type="ECO:0000256" key="5">
    <source>
        <dbReference type="ARBA" id="ARBA00022729"/>
    </source>
</evidence>
<dbReference type="Proteomes" id="UP000604825">
    <property type="component" value="Unassembled WGS sequence"/>
</dbReference>